<dbReference type="InterPro" id="IPR011053">
    <property type="entry name" value="Single_hybrid_motif"/>
</dbReference>
<name>A0ABY4GWH4_9BACI</name>
<gene>
    <name evidence="1" type="ORF">MUO14_18340</name>
</gene>
<proteinExistence type="predicted"/>
<reference evidence="1 2" key="1">
    <citation type="submission" date="2022-04" db="EMBL/GenBank/DDBJ databases">
        <title>Halobacillus sp. isolated from saltern.</title>
        <authorList>
            <person name="Won M."/>
            <person name="Lee C.-M."/>
            <person name="Woen H.-Y."/>
            <person name="Kwon S.-W."/>
        </authorList>
    </citation>
    <scope>NUCLEOTIDE SEQUENCE [LARGE SCALE GENOMIC DNA]</scope>
    <source>
        <strain evidence="1 2">SSTM10-2</strain>
    </source>
</reference>
<organism evidence="1 2">
    <name type="scientific">Halobacillus shinanisalinarum</name>
    <dbReference type="NCBI Taxonomy" id="2932258"/>
    <lineage>
        <taxon>Bacteria</taxon>
        <taxon>Bacillati</taxon>
        <taxon>Bacillota</taxon>
        <taxon>Bacilli</taxon>
        <taxon>Bacillales</taxon>
        <taxon>Bacillaceae</taxon>
        <taxon>Halobacillus</taxon>
    </lineage>
</organism>
<keyword evidence="2" id="KW-1185">Reference proteome</keyword>
<protein>
    <recommendedName>
        <fullName evidence="3">Lipoyl-binding domain-containing protein</fullName>
    </recommendedName>
</protein>
<evidence type="ECO:0000313" key="1">
    <source>
        <dbReference type="EMBL" id="UOQ92404.1"/>
    </source>
</evidence>
<sequence length="83" mass="9299">MNYKEMITSPYHGIIEEICIQSNSRIYEWESLFIVRTDEDTIKTVATGMSGSVHSLEVKIGEEVIPGMVLAYIEEDLVVSGSD</sequence>
<dbReference type="Proteomes" id="UP000831880">
    <property type="component" value="Chromosome"/>
</dbReference>
<evidence type="ECO:0008006" key="3">
    <source>
        <dbReference type="Google" id="ProtNLM"/>
    </source>
</evidence>
<dbReference type="SUPFAM" id="SSF51230">
    <property type="entry name" value="Single hybrid motif"/>
    <property type="match status" value="1"/>
</dbReference>
<dbReference type="Gene3D" id="2.40.50.100">
    <property type="match status" value="1"/>
</dbReference>
<dbReference type="RefSeq" id="WP_244752014.1">
    <property type="nucleotide sequence ID" value="NZ_CP095074.1"/>
</dbReference>
<evidence type="ECO:0000313" key="2">
    <source>
        <dbReference type="Proteomes" id="UP000831880"/>
    </source>
</evidence>
<dbReference type="EMBL" id="CP095074">
    <property type="protein sequence ID" value="UOQ92404.1"/>
    <property type="molecule type" value="Genomic_DNA"/>
</dbReference>
<accession>A0ABY4GWH4</accession>